<evidence type="ECO:0000313" key="2">
    <source>
        <dbReference type="EMBL" id="KAJ3978424.1"/>
    </source>
</evidence>
<comment type="caution">
    <text evidence="2">The sequence shown here is derived from an EMBL/GenBank/DDBJ whole genome shotgun (WGS) entry which is preliminary data.</text>
</comment>
<feature type="non-terminal residue" evidence="2">
    <location>
        <position position="331"/>
    </location>
</feature>
<sequence length="331" mass="36023">MVFGMLSEAFGRLEEYSGKVGKSHSTATLFYVIHISTRNNKRLPQFTCAATFPKMFEVFHSVTSIMQFAMTVQLNRNKTTRVELPFIRGLARGRPANSTPAATERDGLVSRTSRPRIHALSTPYISRRSHSSANGTETCSATIPAPKRGSSVATGSDLASAERVAPTFSVPKPVAAASSVSISVASASSVSTSVAPDSPHPSLDRYSSLTPVPETPPPERSSLSSPAPEPAVSFLYSTRDLKSRTSATKKTSISWYGMTSYGQIDSPPKLPSNHAGLKTNVLFLHMDQRQRHLLEASGKTGKQLFVDCLLMWIWSGKDVGWEIIEFGEERE</sequence>
<gene>
    <name evidence="2" type="ORF">F5890DRAFT_1479374</name>
</gene>
<reference evidence="2" key="1">
    <citation type="submission" date="2022-08" db="EMBL/GenBank/DDBJ databases">
        <authorList>
            <consortium name="DOE Joint Genome Institute"/>
            <person name="Min B."/>
            <person name="Riley R."/>
            <person name="Sierra-Patev S."/>
            <person name="Naranjo-Ortiz M."/>
            <person name="Looney B."/>
            <person name="Konkel Z."/>
            <person name="Slot J.C."/>
            <person name="Sakamoto Y."/>
            <person name="Steenwyk J.L."/>
            <person name="Rokas A."/>
            <person name="Carro J."/>
            <person name="Camarero S."/>
            <person name="Ferreira P."/>
            <person name="Molpeceres G."/>
            <person name="Ruiz-Duenas F.J."/>
            <person name="Serrano A."/>
            <person name="Henrissat B."/>
            <person name="Drula E."/>
            <person name="Hughes K.W."/>
            <person name="Mata J.L."/>
            <person name="Ishikawa N.K."/>
            <person name="Vargas-Isla R."/>
            <person name="Ushijima S."/>
            <person name="Smith C.A."/>
            <person name="Ahrendt S."/>
            <person name="Andreopoulos W."/>
            <person name="He G."/>
            <person name="Labutti K."/>
            <person name="Lipzen A."/>
            <person name="Ng V."/>
            <person name="Sandor L."/>
            <person name="Barry K."/>
            <person name="Martinez A.T."/>
            <person name="Xiao Y."/>
            <person name="Gibbons J.G."/>
            <person name="Terashima K."/>
            <person name="Hibbett D.S."/>
            <person name="Grigoriev I.V."/>
        </authorList>
    </citation>
    <scope>NUCLEOTIDE SEQUENCE</scope>
    <source>
        <strain evidence="2">TFB7829</strain>
    </source>
</reference>
<evidence type="ECO:0000313" key="3">
    <source>
        <dbReference type="Proteomes" id="UP001163850"/>
    </source>
</evidence>
<organism evidence="2 3">
    <name type="scientific">Lentinula detonsa</name>
    <dbReference type="NCBI Taxonomy" id="2804962"/>
    <lineage>
        <taxon>Eukaryota</taxon>
        <taxon>Fungi</taxon>
        <taxon>Dikarya</taxon>
        <taxon>Basidiomycota</taxon>
        <taxon>Agaricomycotina</taxon>
        <taxon>Agaricomycetes</taxon>
        <taxon>Agaricomycetidae</taxon>
        <taxon>Agaricales</taxon>
        <taxon>Marasmiineae</taxon>
        <taxon>Omphalotaceae</taxon>
        <taxon>Lentinula</taxon>
    </lineage>
</organism>
<feature type="region of interest" description="Disordered" evidence="1">
    <location>
        <begin position="125"/>
        <end position="154"/>
    </location>
</feature>
<name>A0AA38PMQ1_9AGAR</name>
<dbReference type="AlphaFoldDB" id="A0AA38PMQ1"/>
<proteinExistence type="predicted"/>
<protein>
    <submittedName>
        <fullName evidence="2">Uncharacterized protein</fullName>
    </submittedName>
</protein>
<feature type="region of interest" description="Disordered" evidence="1">
    <location>
        <begin position="190"/>
        <end position="229"/>
    </location>
</feature>
<accession>A0AA38PMQ1</accession>
<dbReference type="EMBL" id="MU803224">
    <property type="protein sequence ID" value="KAJ3978424.1"/>
    <property type="molecule type" value="Genomic_DNA"/>
</dbReference>
<evidence type="ECO:0000256" key="1">
    <source>
        <dbReference type="SAM" id="MobiDB-lite"/>
    </source>
</evidence>
<dbReference type="Proteomes" id="UP001163850">
    <property type="component" value="Unassembled WGS sequence"/>
</dbReference>
<feature type="compositionally biased region" description="Polar residues" evidence="1">
    <location>
        <begin position="131"/>
        <end position="141"/>
    </location>
</feature>